<dbReference type="AlphaFoldDB" id="A1ZVL2"/>
<dbReference type="PANTHER" id="PTHR30600">
    <property type="entry name" value="CYTOCHROME C PEROXIDASE-RELATED"/>
    <property type="match status" value="1"/>
</dbReference>
<dbReference type="GO" id="GO:0030313">
    <property type="term" value="C:cell envelope"/>
    <property type="evidence" value="ECO:0007669"/>
    <property type="project" value="UniProtKB-SubCell"/>
</dbReference>
<evidence type="ECO:0000313" key="8">
    <source>
        <dbReference type="EMBL" id="EAY25555.1"/>
    </source>
</evidence>
<dbReference type="RefSeq" id="WP_002702555.1">
    <property type="nucleotide sequence ID" value="NZ_AAWS01000046.1"/>
</dbReference>
<dbReference type="PROSITE" id="PS51007">
    <property type="entry name" value="CYTC"/>
    <property type="match status" value="2"/>
</dbReference>
<dbReference type="InterPro" id="IPR004852">
    <property type="entry name" value="Di-haem_cyt_c_peroxidsae"/>
</dbReference>
<comment type="subcellular location">
    <subcellularLocation>
        <location evidence="1">Cell envelope</location>
    </subcellularLocation>
</comment>
<keyword evidence="9" id="KW-1185">Reference proteome</keyword>
<keyword evidence="2 6" id="KW-0349">Heme</keyword>
<evidence type="ECO:0000256" key="1">
    <source>
        <dbReference type="ARBA" id="ARBA00004196"/>
    </source>
</evidence>
<comment type="caution">
    <text evidence="8">The sequence shown here is derived from an EMBL/GenBank/DDBJ whole genome shotgun (WGS) entry which is preliminary data.</text>
</comment>
<evidence type="ECO:0000313" key="9">
    <source>
        <dbReference type="Proteomes" id="UP000004095"/>
    </source>
</evidence>
<accession>A1ZVL2</accession>
<dbReference type="FunFam" id="1.10.760.10:FF:000042">
    <property type="entry name" value="Cytochrome c peroxidase"/>
    <property type="match status" value="1"/>
</dbReference>
<proteinExistence type="predicted"/>
<feature type="domain" description="Cytochrome c" evidence="7">
    <location>
        <begin position="86"/>
        <end position="194"/>
    </location>
</feature>
<dbReference type="SUPFAM" id="SSF46626">
    <property type="entry name" value="Cytochrome c"/>
    <property type="match status" value="2"/>
</dbReference>
<name>A1ZVL2_MICM2</name>
<dbReference type="Gene3D" id="1.10.760.10">
    <property type="entry name" value="Cytochrome c-like domain"/>
    <property type="match status" value="2"/>
</dbReference>
<evidence type="ECO:0000256" key="3">
    <source>
        <dbReference type="ARBA" id="ARBA00022723"/>
    </source>
</evidence>
<keyword evidence="3 6" id="KW-0479">Metal-binding</keyword>
<protein>
    <submittedName>
        <fullName evidence="8">Methylamine utilization protein MauG</fullName>
    </submittedName>
</protein>
<dbReference type="InterPro" id="IPR036909">
    <property type="entry name" value="Cyt_c-like_dom_sf"/>
</dbReference>
<feature type="domain" description="Cytochrome c" evidence="7">
    <location>
        <begin position="237"/>
        <end position="378"/>
    </location>
</feature>
<keyword evidence="5 6" id="KW-0408">Iron</keyword>
<evidence type="ECO:0000256" key="5">
    <source>
        <dbReference type="ARBA" id="ARBA00023004"/>
    </source>
</evidence>
<dbReference type="InterPro" id="IPR009056">
    <property type="entry name" value="Cyt_c-like_dom"/>
</dbReference>
<organism evidence="8 9">
    <name type="scientific">Microscilla marina ATCC 23134</name>
    <dbReference type="NCBI Taxonomy" id="313606"/>
    <lineage>
        <taxon>Bacteria</taxon>
        <taxon>Pseudomonadati</taxon>
        <taxon>Bacteroidota</taxon>
        <taxon>Cytophagia</taxon>
        <taxon>Cytophagales</taxon>
        <taxon>Microscillaceae</taxon>
        <taxon>Microscilla</taxon>
    </lineage>
</organism>
<sequence length="394" mass="43770">MMRRIGYYTYIVFKVPVDTSFLQENAQAFMIKIRFKHIGLLLLVLCQMSCRKAEDTTPDNPPFSLNTPDHFGNSFVIPNDNPTTQAGVDLGRHLFFDKRLSSTNQVSCASCHQPAKAFTDGKAVSTGVNGRTTSRSAMSLVNLLWVDRLFWDGRSNTLEEQALLPIQDEREMGLTLEELTAKLQALPEYVTRFKQAFGTETISADLVAKALAQFQRTLISAGSRYDKIARGEVQPTTREQRAIDLFFTHPEPAAPIPLRGGNCGDCHGGNLTTLNTFHNNGLEVVPKDLGLAMVTGQASDQGKMRAPSLRNIALTAPYMHDGRFKTLEEVLDHYNEHIQAAQNLDPLITAASNEVQGKTLALTTQEKADIVFFLKMLTDSAFIQNPAFQNPFEQ</sequence>
<dbReference type="GO" id="GO:0009055">
    <property type="term" value="F:electron transfer activity"/>
    <property type="evidence" value="ECO:0007669"/>
    <property type="project" value="InterPro"/>
</dbReference>
<dbReference type="GO" id="GO:0020037">
    <property type="term" value="F:heme binding"/>
    <property type="evidence" value="ECO:0007669"/>
    <property type="project" value="InterPro"/>
</dbReference>
<dbReference type="Pfam" id="PF03150">
    <property type="entry name" value="CCP_MauG"/>
    <property type="match status" value="1"/>
</dbReference>
<dbReference type="GO" id="GO:0004130">
    <property type="term" value="F:cytochrome-c peroxidase activity"/>
    <property type="evidence" value="ECO:0007669"/>
    <property type="project" value="TreeGrafter"/>
</dbReference>
<evidence type="ECO:0000256" key="6">
    <source>
        <dbReference type="PROSITE-ProRule" id="PRU00433"/>
    </source>
</evidence>
<dbReference type="GO" id="GO:0046872">
    <property type="term" value="F:metal ion binding"/>
    <property type="evidence" value="ECO:0007669"/>
    <property type="project" value="UniProtKB-KW"/>
</dbReference>
<dbReference type="Proteomes" id="UP000004095">
    <property type="component" value="Unassembled WGS sequence"/>
</dbReference>
<gene>
    <name evidence="8" type="ORF">M23134_00653</name>
</gene>
<dbReference type="eggNOG" id="COG1858">
    <property type="taxonomic scope" value="Bacteria"/>
</dbReference>
<evidence type="ECO:0000256" key="4">
    <source>
        <dbReference type="ARBA" id="ARBA00023002"/>
    </source>
</evidence>
<evidence type="ECO:0000256" key="2">
    <source>
        <dbReference type="ARBA" id="ARBA00022617"/>
    </source>
</evidence>
<dbReference type="EMBL" id="AAWS01000046">
    <property type="protein sequence ID" value="EAY25555.1"/>
    <property type="molecule type" value="Genomic_DNA"/>
</dbReference>
<reference evidence="8 9" key="1">
    <citation type="submission" date="2007-01" db="EMBL/GenBank/DDBJ databases">
        <authorList>
            <person name="Haygood M."/>
            <person name="Podell S."/>
            <person name="Anderson C."/>
            <person name="Hopkinson B."/>
            <person name="Roe K."/>
            <person name="Barbeau K."/>
            <person name="Gaasterland T."/>
            <person name="Ferriera S."/>
            <person name="Johnson J."/>
            <person name="Kravitz S."/>
            <person name="Beeson K."/>
            <person name="Sutton G."/>
            <person name="Rogers Y.-H."/>
            <person name="Friedman R."/>
            <person name="Frazier M."/>
            <person name="Venter J.C."/>
        </authorList>
    </citation>
    <scope>NUCLEOTIDE SEQUENCE [LARGE SCALE GENOMIC DNA]</scope>
    <source>
        <strain evidence="8 9">ATCC 23134</strain>
    </source>
</reference>
<evidence type="ECO:0000259" key="7">
    <source>
        <dbReference type="PROSITE" id="PS51007"/>
    </source>
</evidence>
<keyword evidence="4" id="KW-0560">Oxidoreductase</keyword>
<dbReference type="InterPro" id="IPR051395">
    <property type="entry name" value="Cytochrome_c_Peroxidase/MauG"/>
</dbReference>